<feature type="domain" description="PPE" evidence="2">
    <location>
        <begin position="1"/>
        <end position="161"/>
    </location>
</feature>
<dbReference type="OrthoDB" id="4568361at2"/>
<dbReference type="InterPro" id="IPR038332">
    <property type="entry name" value="PPE_sf"/>
</dbReference>
<comment type="similarity">
    <text evidence="1">Belongs to the mycobacterial PPE family.</text>
</comment>
<protein>
    <recommendedName>
        <fullName evidence="8">PPE family protein</fullName>
    </recommendedName>
</protein>
<dbReference type="SUPFAM" id="SSF53474">
    <property type="entry name" value="alpha/beta-Hydrolases"/>
    <property type="match status" value="1"/>
</dbReference>
<dbReference type="EMBL" id="MAEM01000053">
    <property type="protein sequence ID" value="OBS03609.1"/>
    <property type="molecule type" value="Genomic_DNA"/>
</dbReference>
<dbReference type="Proteomes" id="UP000093757">
    <property type="component" value="Unassembled WGS sequence"/>
</dbReference>
<evidence type="ECO:0000313" key="4">
    <source>
        <dbReference type="EMBL" id="OBS03609.1"/>
    </source>
</evidence>
<dbReference type="Proteomes" id="UP000193928">
    <property type="component" value="Unassembled WGS sequence"/>
</dbReference>
<dbReference type="Pfam" id="PF08237">
    <property type="entry name" value="PE-PPE"/>
    <property type="match status" value="1"/>
</dbReference>
<evidence type="ECO:0000259" key="3">
    <source>
        <dbReference type="Pfam" id="PF08237"/>
    </source>
</evidence>
<dbReference type="Gene3D" id="3.40.50.1820">
    <property type="entry name" value="alpha/beta hydrolase"/>
    <property type="match status" value="1"/>
</dbReference>
<accession>A0A1A6BN31</accession>
<reference evidence="4 6" key="2">
    <citation type="submission" date="2016-06" db="EMBL/GenBank/DDBJ databases">
        <authorList>
            <person name="Kjaerup R.B."/>
            <person name="Dalgaard T.S."/>
            <person name="Juul-Madsen H.R."/>
        </authorList>
    </citation>
    <scope>NUCLEOTIDE SEQUENCE [LARGE SCALE GENOMIC DNA]</scope>
    <source>
        <strain evidence="4 6">1245752.6</strain>
    </source>
</reference>
<dbReference type="InterPro" id="IPR029058">
    <property type="entry name" value="AB_hydrolase_fold"/>
</dbReference>
<evidence type="ECO:0000259" key="2">
    <source>
        <dbReference type="Pfam" id="PF00823"/>
    </source>
</evidence>
<dbReference type="GO" id="GO:0052572">
    <property type="term" value="P:response to host immune response"/>
    <property type="evidence" value="ECO:0007669"/>
    <property type="project" value="TreeGrafter"/>
</dbReference>
<dbReference type="PANTHER" id="PTHR46766">
    <property type="entry name" value="GLUTAMINE-RICH PROTEIN 2"/>
    <property type="match status" value="1"/>
</dbReference>
<gene>
    <name evidence="4" type="ORF">A9W98_08590</name>
    <name evidence="5" type="ORF">AWC08_00380</name>
</gene>
<dbReference type="FunFam" id="1.20.1260.20:FF:000001">
    <property type="entry name" value="PPE family protein PPE41"/>
    <property type="match status" value="1"/>
</dbReference>
<evidence type="ECO:0008006" key="8">
    <source>
        <dbReference type="Google" id="ProtNLM"/>
    </source>
</evidence>
<reference evidence="5 7" key="1">
    <citation type="submission" date="2016-01" db="EMBL/GenBank/DDBJ databases">
        <title>The new phylogeny of the genus Mycobacterium.</title>
        <authorList>
            <person name="Tarcisio F."/>
            <person name="Conor M."/>
            <person name="Antonella G."/>
            <person name="Elisabetta G."/>
            <person name="Giulia F.S."/>
            <person name="Sara T."/>
            <person name="Anna F."/>
            <person name="Clotilde B."/>
            <person name="Roberto B."/>
            <person name="Veronica D.S."/>
            <person name="Fabio R."/>
            <person name="Monica P."/>
            <person name="Olivier J."/>
            <person name="Enrico T."/>
            <person name="Nicola S."/>
        </authorList>
    </citation>
    <scope>NUCLEOTIDE SEQUENCE [LARGE SCALE GENOMIC DNA]</scope>
    <source>
        <strain evidence="5 7">DSM 44160</strain>
    </source>
</reference>
<evidence type="ECO:0000256" key="1">
    <source>
        <dbReference type="ARBA" id="ARBA00010652"/>
    </source>
</evidence>
<organism evidence="4 6">
    <name type="scientific">Mycobacterium gordonae</name>
    <dbReference type="NCBI Taxonomy" id="1778"/>
    <lineage>
        <taxon>Bacteria</taxon>
        <taxon>Bacillati</taxon>
        <taxon>Actinomycetota</taxon>
        <taxon>Actinomycetes</taxon>
        <taxon>Mycobacteriales</taxon>
        <taxon>Mycobacteriaceae</taxon>
        <taxon>Mycobacterium</taxon>
    </lineage>
</organism>
<dbReference type="AlphaFoldDB" id="A0A1A6BN31"/>
<dbReference type="InterPro" id="IPR013228">
    <property type="entry name" value="PE-PPE_C"/>
</dbReference>
<keyword evidence="7" id="KW-1185">Reference proteome</keyword>
<dbReference type="EMBL" id="LQOY01000135">
    <property type="protein sequence ID" value="ORV80775.1"/>
    <property type="molecule type" value="Genomic_DNA"/>
</dbReference>
<feature type="domain" description="PE-PPE" evidence="3">
    <location>
        <begin position="241"/>
        <end position="465"/>
    </location>
</feature>
<evidence type="ECO:0000313" key="5">
    <source>
        <dbReference type="EMBL" id="ORV80775.1"/>
    </source>
</evidence>
<dbReference type="Gene3D" id="1.20.1260.20">
    <property type="entry name" value="PPE superfamily"/>
    <property type="match status" value="1"/>
</dbReference>
<dbReference type="PANTHER" id="PTHR46766:SF1">
    <property type="entry name" value="GLUTAMINE-RICH PROTEIN 2"/>
    <property type="match status" value="1"/>
</dbReference>
<proteinExistence type="inferred from homology"/>
<comment type="caution">
    <text evidence="4">The sequence shown here is derived from an EMBL/GenBank/DDBJ whole genome shotgun (WGS) entry which is preliminary data.</text>
</comment>
<dbReference type="InterPro" id="IPR000030">
    <property type="entry name" value="PPE_dom"/>
</dbReference>
<dbReference type="RefSeq" id="WP_065132292.1">
    <property type="nucleotide sequence ID" value="NZ_JACKSU010000116.1"/>
</dbReference>
<name>A0A1A6BN31_MYCGO</name>
<sequence length="660" mass="68197">MLPPEVNSTRVFSGTGSTSMLAAAAAWDVLGDELHSAATSFGSLTSDLTCANWQGPASVAMTRAAAPYLEWLSASAAQAQDVAGLARAAAEEFEAALAASVHPAAVAANRAQVDALVATNLFGQHTTAIAAVESSYEEMWAQDVSAMASYHAGTSAVVAQLAPWQEQLQSSLGSVRAAWSLSAPNPAISVGAVASALENAVPASAPVAQTVGLVMGGSGIPIPPPRYVQLANDLYISRSFPGVPAQPLFTPEGLYPVVAVKNLTFDVSVAQGVIILESAIRNQIAAGNNVAVFGFSQSATISSLTMANLAASVNPPSPDQLAFTLIGNPNNPNGGVATRFPGISFPSLGVTATGPTPDNLYPTKIYTIEYDGVADFPRYPINVLSTLNALAGIYYVHSDYLALTPAQLDSAIQLTNTVGPTMTEYYIIPTQNLPLLEPLRAMPVLGNPLADLVQPNLRVIVNLGYGDPNYGYSTSPPNVATPFGLFPEASPLQIADALAAGTQQGWVDFGHGITHLDLPWQTDLSSPTASHVAGQNLTGAWPGTPMASLNDFIDGVQAANRNLSQTVTKVAATSYSTLLPTADFANAIVTTAVSYNIDLYLDGIQQALNGDPMGLVNAVGYPLAADVAMLAGVGLLQTMVFVVAGQTIVGDISAMISASS</sequence>
<evidence type="ECO:0000313" key="6">
    <source>
        <dbReference type="Proteomes" id="UP000093757"/>
    </source>
</evidence>
<evidence type="ECO:0000313" key="7">
    <source>
        <dbReference type="Proteomes" id="UP000193928"/>
    </source>
</evidence>
<dbReference type="SUPFAM" id="SSF140459">
    <property type="entry name" value="PE/PPE dimer-like"/>
    <property type="match status" value="1"/>
</dbReference>
<dbReference type="Pfam" id="PF00823">
    <property type="entry name" value="PPE"/>
    <property type="match status" value="1"/>
</dbReference>